<evidence type="ECO:0000313" key="2">
    <source>
        <dbReference type="Proteomes" id="UP000256980"/>
    </source>
</evidence>
<protein>
    <submittedName>
        <fullName evidence="1">Uncharacterized protein</fullName>
    </submittedName>
</protein>
<evidence type="ECO:0000313" key="1">
    <source>
        <dbReference type="EMBL" id="RED42928.1"/>
    </source>
</evidence>
<dbReference type="EMBL" id="QRDV01000007">
    <property type="protein sequence ID" value="RED42928.1"/>
    <property type="molecule type" value="Genomic_DNA"/>
</dbReference>
<organism evidence="1 2">
    <name type="scientific">Winogradskyella eximia</name>
    <dbReference type="NCBI Taxonomy" id="262006"/>
    <lineage>
        <taxon>Bacteria</taxon>
        <taxon>Pseudomonadati</taxon>
        <taxon>Bacteroidota</taxon>
        <taxon>Flavobacteriia</taxon>
        <taxon>Flavobacteriales</taxon>
        <taxon>Flavobacteriaceae</taxon>
        <taxon>Winogradskyella</taxon>
    </lineage>
</organism>
<sequence length="131" mass="15141">MWYKIIEIKDWFGEVTERYRLIKDFNRAAKYAFIQGESPTLLEAKITKGDSLYKHAFSKWMASGFRIRALTGRPLEKSELIEIGRVILDNEELTRKLITLGWDTLEVHSNGGFNGAKWPLKEFANIGGFLK</sequence>
<reference evidence="1 2" key="1">
    <citation type="submission" date="2018-07" db="EMBL/GenBank/DDBJ databases">
        <title>Genomic Encyclopedia of Type Strains, Phase III (KMG-III): the genomes of soil and plant-associated and newly described type strains.</title>
        <authorList>
            <person name="Whitman W."/>
        </authorList>
    </citation>
    <scope>NUCLEOTIDE SEQUENCE [LARGE SCALE GENOMIC DNA]</scope>
    <source>
        <strain evidence="1 2">CECT 7946</strain>
    </source>
</reference>
<gene>
    <name evidence="1" type="ORF">DFQ10_107113</name>
</gene>
<dbReference type="AlphaFoldDB" id="A0A3D9H0A1"/>
<name>A0A3D9H0A1_9FLAO</name>
<dbReference type="Proteomes" id="UP000256980">
    <property type="component" value="Unassembled WGS sequence"/>
</dbReference>
<comment type="caution">
    <text evidence="1">The sequence shown here is derived from an EMBL/GenBank/DDBJ whole genome shotgun (WGS) entry which is preliminary data.</text>
</comment>
<proteinExistence type="predicted"/>
<dbReference type="RefSeq" id="WP_115818116.1">
    <property type="nucleotide sequence ID" value="NZ_QRDV01000007.1"/>
</dbReference>
<keyword evidence="2" id="KW-1185">Reference proteome</keyword>
<accession>A0A3D9H0A1</accession>
<dbReference type="OrthoDB" id="1099315at2"/>